<evidence type="ECO:0000313" key="2">
    <source>
        <dbReference type="EMBL" id="ROL52167.1"/>
    </source>
</evidence>
<dbReference type="OrthoDB" id="8963682at2759"/>
<comment type="caution">
    <text evidence="2">The sequence shown here is derived from an EMBL/GenBank/DDBJ whole genome shotgun (WGS) entry which is preliminary data.</text>
</comment>
<sequence>MDIFLVPVPPKKSGRKLSAEDRLWTARQDGRPLEKYVEEFAELSSKSLILFLNGSEFEVEEVQKRSYSPRPAPTETQVAWPVHQPLISSTYHSSGHSPMASSDLQPKPSKKRSNVSRRRHKKPAAASPKPPVPVGMLIEYEGMSWTPSPDPAPAVHEPAPAFHEPALILLEPDPILHGPAPAFHEPAPAFLEPAPGFQEPSPAADEPAPARLSVPAHKSRHTTKESPKKIVWGGHVP</sequence>
<feature type="compositionally biased region" description="Low complexity" evidence="1">
    <location>
        <begin position="178"/>
        <end position="210"/>
    </location>
</feature>
<evidence type="ECO:0000256" key="1">
    <source>
        <dbReference type="SAM" id="MobiDB-lite"/>
    </source>
</evidence>
<dbReference type="AlphaFoldDB" id="A0A3N0Z0T5"/>
<proteinExistence type="predicted"/>
<feature type="compositionally biased region" description="Polar residues" evidence="1">
    <location>
        <begin position="86"/>
        <end position="104"/>
    </location>
</feature>
<protein>
    <submittedName>
        <fullName evidence="2">Uncharacterized protein</fullName>
    </submittedName>
</protein>
<dbReference type="Proteomes" id="UP000281406">
    <property type="component" value="Unassembled WGS sequence"/>
</dbReference>
<keyword evidence="3" id="KW-1185">Reference proteome</keyword>
<dbReference type="EMBL" id="RJVU01017312">
    <property type="protein sequence ID" value="ROL52167.1"/>
    <property type="molecule type" value="Genomic_DNA"/>
</dbReference>
<reference evidence="2 3" key="1">
    <citation type="submission" date="2018-10" db="EMBL/GenBank/DDBJ databases">
        <title>Genome assembly for a Yunnan-Guizhou Plateau 3E fish, Anabarilius grahami (Regan), and its evolutionary and genetic applications.</title>
        <authorList>
            <person name="Jiang W."/>
        </authorList>
    </citation>
    <scope>NUCLEOTIDE SEQUENCE [LARGE SCALE GENOMIC DNA]</scope>
    <source>
        <strain evidence="2">AG-KIZ</strain>
        <tissue evidence="2">Muscle</tissue>
    </source>
</reference>
<gene>
    <name evidence="2" type="ORF">DPX16_6044</name>
</gene>
<name>A0A3N0Z0T5_ANAGA</name>
<feature type="region of interest" description="Disordered" evidence="1">
    <location>
        <begin position="178"/>
        <end position="237"/>
    </location>
</feature>
<organism evidence="2 3">
    <name type="scientific">Anabarilius grahami</name>
    <name type="common">Kanglang fish</name>
    <name type="synonym">Barilius grahami</name>
    <dbReference type="NCBI Taxonomy" id="495550"/>
    <lineage>
        <taxon>Eukaryota</taxon>
        <taxon>Metazoa</taxon>
        <taxon>Chordata</taxon>
        <taxon>Craniata</taxon>
        <taxon>Vertebrata</taxon>
        <taxon>Euteleostomi</taxon>
        <taxon>Actinopterygii</taxon>
        <taxon>Neopterygii</taxon>
        <taxon>Teleostei</taxon>
        <taxon>Ostariophysi</taxon>
        <taxon>Cypriniformes</taxon>
        <taxon>Xenocyprididae</taxon>
        <taxon>Xenocypridinae</taxon>
        <taxon>Xenocypridinae incertae sedis</taxon>
        <taxon>Anabarilius</taxon>
    </lineage>
</organism>
<accession>A0A3N0Z0T5</accession>
<feature type="compositionally biased region" description="Basic residues" evidence="1">
    <location>
        <begin position="108"/>
        <end position="123"/>
    </location>
</feature>
<evidence type="ECO:0000313" key="3">
    <source>
        <dbReference type="Proteomes" id="UP000281406"/>
    </source>
</evidence>
<feature type="region of interest" description="Disordered" evidence="1">
    <location>
        <begin position="64"/>
        <end position="135"/>
    </location>
</feature>